<reference evidence="1 2" key="1">
    <citation type="submission" date="2019-11" db="EMBL/GenBank/DDBJ databases">
        <authorList>
            <person name="Li X.-J."/>
            <person name="Feng X.-M."/>
        </authorList>
    </citation>
    <scope>NUCLEOTIDE SEQUENCE [LARGE SCALE GENOMIC DNA]</scope>
    <source>
        <strain evidence="1 2">XMNu-373</strain>
    </source>
</reference>
<proteinExistence type="predicted"/>
<protein>
    <submittedName>
        <fullName evidence="1">DUF4242 domain-containing protein</fullName>
    </submittedName>
</protein>
<name>A0A7K3MCD2_9ACTN</name>
<evidence type="ECO:0000313" key="2">
    <source>
        <dbReference type="Proteomes" id="UP000460435"/>
    </source>
</evidence>
<accession>A0A7K3MCD2</accession>
<keyword evidence="2" id="KW-1185">Reference proteome</keyword>
<evidence type="ECO:0000313" key="1">
    <source>
        <dbReference type="EMBL" id="NDL60840.1"/>
    </source>
</evidence>
<dbReference type="Pfam" id="PF14026">
    <property type="entry name" value="SCO4226-like"/>
    <property type="match status" value="1"/>
</dbReference>
<dbReference type="RefSeq" id="WP_162453558.1">
    <property type="nucleotide sequence ID" value="NZ_WLZY01000015.1"/>
</dbReference>
<dbReference type="InterPro" id="IPR025336">
    <property type="entry name" value="SCO4226-like"/>
</dbReference>
<comment type="caution">
    <text evidence="1">The sequence shown here is derived from an EMBL/GenBank/DDBJ whole genome shotgun (WGS) entry which is preliminary data.</text>
</comment>
<dbReference type="EMBL" id="WLZY01000015">
    <property type="protein sequence ID" value="NDL60840.1"/>
    <property type="molecule type" value="Genomic_DNA"/>
</dbReference>
<organism evidence="1 2">
    <name type="scientific">Phytoactinopolyspora mesophila</name>
    <dbReference type="NCBI Taxonomy" id="2650750"/>
    <lineage>
        <taxon>Bacteria</taxon>
        <taxon>Bacillati</taxon>
        <taxon>Actinomycetota</taxon>
        <taxon>Actinomycetes</taxon>
        <taxon>Jiangellales</taxon>
        <taxon>Jiangellaceae</taxon>
        <taxon>Phytoactinopolyspora</taxon>
    </lineage>
</organism>
<gene>
    <name evidence="1" type="ORF">F7O44_27570</name>
</gene>
<dbReference type="Proteomes" id="UP000460435">
    <property type="component" value="Unassembled WGS sequence"/>
</dbReference>
<dbReference type="AlphaFoldDB" id="A0A7K3MCD2"/>
<sequence length="95" mass="10654">MNLYMIFRRSGWDPSELEAADARSNTEAGKRDDVRKIRSYVLDEPDGRVGTLCLYQATDPEALLEHARAADLPCDEVVRVTAIDVMRKDPELSAS</sequence>